<reference evidence="1 2" key="1">
    <citation type="journal article" date="2017" name="Genome Biol.">
        <title>New reference genome sequences of hot pepper reveal the massive evolution of plant disease-resistance genes by retroduplication.</title>
        <authorList>
            <person name="Kim S."/>
            <person name="Park J."/>
            <person name="Yeom S.I."/>
            <person name="Kim Y.M."/>
            <person name="Seo E."/>
            <person name="Kim K.T."/>
            <person name="Kim M.S."/>
            <person name="Lee J.M."/>
            <person name="Cheong K."/>
            <person name="Shin H.S."/>
            <person name="Kim S.B."/>
            <person name="Han K."/>
            <person name="Lee J."/>
            <person name="Park M."/>
            <person name="Lee H.A."/>
            <person name="Lee H.Y."/>
            <person name="Lee Y."/>
            <person name="Oh S."/>
            <person name="Lee J.H."/>
            <person name="Choi E."/>
            <person name="Choi E."/>
            <person name="Lee S.E."/>
            <person name="Jeon J."/>
            <person name="Kim H."/>
            <person name="Choi G."/>
            <person name="Song H."/>
            <person name="Lee J."/>
            <person name="Lee S.C."/>
            <person name="Kwon J.K."/>
            <person name="Lee H.Y."/>
            <person name="Koo N."/>
            <person name="Hong Y."/>
            <person name="Kim R.W."/>
            <person name="Kang W.H."/>
            <person name="Huh J.H."/>
            <person name="Kang B.C."/>
            <person name="Yang T.J."/>
            <person name="Lee Y.H."/>
            <person name="Bennetzen J.L."/>
            <person name="Choi D."/>
        </authorList>
    </citation>
    <scope>NUCLEOTIDE SEQUENCE [LARGE SCALE GENOMIC DNA]</scope>
    <source>
        <strain evidence="2">cv. PBC81</strain>
    </source>
</reference>
<dbReference type="AlphaFoldDB" id="A0A2G2VNZ6"/>
<proteinExistence type="predicted"/>
<organism evidence="1 2">
    <name type="scientific">Capsicum baccatum</name>
    <name type="common">Peruvian pepper</name>
    <dbReference type="NCBI Taxonomy" id="33114"/>
    <lineage>
        <taxon>Eukaryota</taxon>
        <taxon>Viridiplantae</taxon>
        <taxon>Streptophyta</taxon>
        <taxon>Embryophyta</taxon>
        <taxon>Tracheophyta</taxon>
        <taxon>Spermatophyta</taxon>
        <taxon>Magnoliopsida</taxon>
        <taxon>eudicotyledons</taxon>
        <taxon>Gunneridae</taxon>
        <taxon>Pentapetalae</taxon>
        <taxon>asterids</taxon>
        <taxon>lamiids</taxon>
        <taxon>Solanales</taxon>
        <taxon>Solanaceae</taxon>
        <taxon>Solanoideae</taxon>
        <taxon>Capsiceae</taxon>
        <taxon>Capsicum</taxon>
    </lineage>
</organism>
<accession>A0A2G2VNZ6</accession>
<sequence>MTTILLGFQQRDVIAVVESGSVWRSIRLLFNVRFFRYFSNFQLSTTIVSISRVGLQLDEFYRRLLPQTYMVTRTFCLTEHYECMVDLFGRVGLVEKAFGMIRSMSFGQDGPCHLHGNAELIKMAFEHLLSLNLQNSTYYMLQSNIHANAGKWDMVSKICHMMKERGAQKVPGYSWSEVNNSTDML</sequence>
<dbReference type="PANTHER" id="PTHR47926:SF357">
    <property type="entry name" value="PENTATRICOPEPTIDE REPEAT-CONTAINING PROTEIN"/>
    <property type="match status" value="1"/>
</dbReference>
<dbReference type="Proteomes" id="UP000224567">
    <property type="component" value="Unassembled WGS sequence"/>
</dbReference>
<evidence type="ECO:0000313" key="1">
    <source>
        <dbReference type="EMBL" id="PHT34705.1"/>
    </source>
</evidence>
<dbReference type="Pfam" id="PF20431">
    <property type="entry name" value="E_motif"/>
    <property type="match status" value="1"/>
</dbReference>
<dbReference type="EMBL" id="MLFT02000011">
    <property type="protein sequence ID" value="PHT34705.1"/>
    <property type="molecule type" value="Genomic_DNA"/>
</dbReference>
<reference evidence="2" key="2">
    <citation type="journal article" date="2017" name="J. Anim. Genet.">
        <title>Multiple reference genome sequences of hot pepper reveal the massive evolution of plant disease resistance genes by retroduplication.</title>
        <authorList>
            <person name="Kim S."/>
            <person name="Park J."/>
            <person name="Yeom S.-I."/>
            <person name="Kim Y.-M."/>
            <person name="Seo E."/>
            <person name="Kim K.-T."/>
            <person name="Kim M.-S."/>
            <person name="Lee J.M."/>
            <person name="Cheong K."/>
            <person name="Shin H.-S."/>
            <person name="Kim S.-B."/>
            <person name="Han K."/>
            <person name="Lee J."/>
            <person name="Park M."/>
            <person name="Lee H.-A."/>
            <person name="Lee H.-Y."/>
            <person name="Lee Y."/>
            <person name="Oh S."/>
            <person name="Lee J.H."/>
            <person name="Choi E."/>
            <person name="Choi E."/>
            <person name="Lee S.E."/>
            <person name="Jeon J."/>
            <person name="Kim H."/>
            <person name="Choi G."/>
            <person name="Song H."/>
            <person name="Lee J."/>
            <person name="Lee S.-C."/>
            <person name="Kwon J.-K."/>
            <person name="Lee H.-Y."/>
            <person name="Koo N."/>
            <person name="Hong Y."/>
            <person name="Kim R.W."/>
            <person name="Kang W.-H."/>
            <person name="Huh J.H."/>
            <person name="Kang B.-C."/>
            <person name="Yang T.-J."/>
            <person name="Lee Y.-H."/>
            <person name="Bennetzen J.L."/>
            <person name="Choi D."/>
        </authorList>
    </citation>
    <scope>NUCLEOTIDE SEQUENCE [LARGE SCALE GENOMIC DNA]</scope>
    <source>
        <strain evidence="2">cv. PBC81</strain>
    </source>
</reference>
<dbReference type="GO" id="GO:0009451">
    <property type="term" value="P:RNA modification"/>
    <property type="evidence" value="ECO:0007669"/>
    <property type="project" value="InterPro"/>
</dbReference>
<dbReference type="PANTHER" id="PTHR47926">
    <property type="entry name" value="PENTATRICOPEPTIDE REPEAT-CONTAINING PROTEIN"/>
    <property type="match status" value="1"/>
</dbReference>
<evidence type="ECO:0000313" key="2">
    <source>
        <dbReference type="Proteomes" id="UP000224567"/>
    </source>
</evidence>
<dbReference type="STRING" id="33114.A0A2G2VNZ6"/>
<name>A0A2G2VNZ6_CAPBA</name>
<keyword evidence="2" id="KW-1185">Reference proteome</keyword>
<protein>
    <recommendedName>
        <fullName evidence="3">Pentatricopeptide repeat-containing protein</fullName>
    </recommendedName>
</protein>
<gene>
    <name evidence="1" type="ORF">CQW23_26505</name>
</gene>
<dbReference type="GO" id="GO:0003723">
    <property type="term" value="F:RNA binding"/>
    <property type="evidence" value="ECO:0007669"/>
    <property type="project" value="InterPro"/>
</dbReference>
<dbReference type="InterPro" id="IPR046960">
    <property type="entry name" value="PPR_At4g14850-like_plant"/>
</dbReference>
<dbReference type="InterPro" id="IPR046848">
    <property type="entry name" value="E_motif"/>
</dbReference>
<evidence type="ECO:0008006" key="3">
    <source>
        <dbReference type="Google" id="ProtNLM"/>
    </source>
</evidence>
<dbReference type="OrthoDB" id="185373at2759"/>
<comment type="caution">
    <text evidence="1">The sequence shown here is derived from an EMBL/GenBank/DDBJ whole genome shotgun (WGS) entry which is preliminary data.</text>
</comment>